<protein>
    <submittedName>
        <fullName evidence="1">Uncharacterized protein</fullName>
    </submittedName>
</protein>
<name>A0ABQ7JJG2_9FUNG</name>
<comment type="caution">
    <text evidence="1">The sequence shown here is derived from an EMBL/GenBank/DDBJ whole genome shotgun (WGS) entry which is preliminary data.</text>
</comment>
<proteinExistence type="predicted"/>
<keyword evidence="2" id="KW-1185">Reference proteome</keyword>
<dbReference type="EMBL" id="JAAAIM010001676">
    <property type="protein sequence ID" value="KAG0276572.1"/>
    <property type="molecule type" value="Genomic_DNA"/>
</dbReference>
<feature type="non-terminal residue" evidence="1">
    <location>
        <position position="70"/>
    </location>
</feature>
<organism evidence="1 2">
    <name type="scientific">Linnemannia gamsii</name>
    <dbReference type="NCBI Taxonomy" id="64522"/>
    <lineage>
        <taxon>Eukaryota</taxon>
        <taxon>Fungi</taxon>
        <taxon>Fungi incertae sedis</taxon>
        <taxon>Mucoromycota</taxon>
        <taxon>Mortierellomycotina</taxon>
        <taxon>Mortierellomycetes</taxon>
        <taxon>Mortierellales</taxon>
        <taxon>Mortierellaceae</taxon>
        <taxon>Linnemannia</taxon>
    </lineage>
</organism>
<sequence length="70" mass="7936">MISAFLKTHRLVVFPTGAYVMVKDPVATPRGTYVLQNNLKQMLSRKYAPEQIKPRYPVAGYSLPKKLIIS</sequence>
<gene>
    <name evidence="1" type="ORF">BGZ96_003227</name>
</gene>
<reference evidence="1 2" key="1">
    <citation type="journal article" date="2020" name="Fungal Divers.">
        <title>Resolving the Mortierellaceae phylogeny through synthesis of multi-gene phylogenetics and phylogenomics.</title>
        <authorList>
            <person name="Vandepol N."/>
            <person name="Liber J."/>
            <person name="Desiro A."/>
            <person name="Na H."/>
            <person name="Kennedy M."/>
            <person name="Barry K."/>
            <person name="Grigoriev I.V."/>
            <person name="Miller A.N."/>
            <person name="O'Donnell K."/>
            <person name="Stajich J.E."/>
            <person name="Bonito G."/>
        </authorList>
    </citation>
    <scope>NUCLEOTIDE SEQUENCE [LARGE SCALE GENOMIC DNA]</scope>
    <source>
        <strain evidence="1 2">AD045</strain>
    </source>
</reference>
<dbReference type="Proteomes" id="UP001194696">
    <property type="component" value="Unassembled WGS sequence"/>
</dbReference>
<accession>A0ABQ7JJG2</accession>
<evidence type="ECO:0000313" key="1">
    <source>
        <dbReference type="EMBL" id="KAG0276572.1"/>
    </source>
</evidence>
<evidence type="ECO:0000313" key="2">
    <source>
        <dbReference type="Proteomes" id="UP001194696"/>
    </source>
</evidence>